<dbReference type="AlphaFoldDB" id="A0A167FMN6"/>
<dbReference type="Proteomes" id="UP000189580">
    <property type="component" value="Chromosome b"/>
</dbReference>
<feature type="transmembrane region" description="Helical" evidence="7">
    <location>
        <begin position="270"/>
        <end position="290"/>
    </location>
</feature>
<keyword evidence="4 7" id="KW-0812">Transmembrane</keyword>
<dbReference type="EMBL" id="CP014503">
    <property type="protein sequence ID" value="ANB15485.1"/>
    <property type="molecule type" value="Genomic_DNA"/>
</dbReference>
<evidence type="ECO:0000313" key="9">
    <source>
        <dbReference type="EMBL" id="ANB15485.1"/>
    </source>
</evidence>
<feature type="transmembrane region" description="Helical" evidence="7">
    <location>
        <begin position="118"/>
        <end position="142"/>
    </location>
</feature>
<dbReference type="InterPro" id="IPR020846">
    <property type="entry name" value="MFS_dom"/>
</dbReference>
<evidence type="ECO:0000256" key="7">
    <source>
        <dbReference type="SAM" id="Phobius"/>
    </source>
</evidence>
<dbReference type="Gene3D" id="1.20.1250.20">
    <property type="entry name" value="MFS general substrate transporter like domains"/>
    <property type="match status" value="1"/>
</dbReference>
<dbReference type="PROSITE" id="PS50850">
    <property type="entry name" value="MFS"/>
    <property type="match status" value="1"/>
</dbReference>
<evidence type="ECO:0000313" key="10">
    <source>
        <dbReference type="Proteomes" id="UP000189580"/>
    </source>
</evidence>
<proteinExistence type="inferred from homology"/>
<accession>A0A167FMN6</accession>
<feature type="transmembrane region" description="Helical" evidence="7">
    <location>
        <begin position="296"/>
        <end position="314"/>
    </location>
</feature>
<gene>
    <name evidence="9" type="primary">GIT1</name>
    <name evidence="9" type="ORF">AWJ20_3113</name>
</gene>
<comment type="subcellular location">
    <subcellularLocation>
        <location evidence="1">Membrane</location>
        <topology evidence="1">Multi-pass membrane protein</topology>
    </subcellularLocation>
</comment>
<feature type="transmembrane region" description="Helical" evidence="7">
    <location>
        <begin position="154"/>
        <end position="172"/>
    </location>
</feature>
<dbReference type="RefSeq" id="XP_018737962.1">
    <property type="nucleotide sequence ID" value="XM_018880111.1"/>
</dbReference>
<evidence type="ECO:0000256" key="4">
    <source>
        <dbReference type="ARBA" id="ARBA00022692"/>
    </source>
</evidence>
<dbReference type="FunFam" id="1.20.1250.20:FF:000140">
    <property type="entry name" value="Putative MFS phospholipid transporter"/>
    <property type="match status" value="1"/>
</dbReference>
<dbReference type="InterPro" id="IPR036259">
    <property type="entry name" value="MFS_trans_sf"/>
</dbReference>
<feature type="transmembrane region" description="Helical" evidence="7">
    <location>
        <begin position="51"/>
        <end position="72"/>
    </location>
</feature>
<sequence length="433" mass="46703">MTASNLIFTAKYGSKVYTSAVKTRVSNALLVGEIIGQIGIGLTCDWMGRKAAIILTTLMLVVGGILGTAAHGTTTQGMFWMLTVARGIVGVGSGGEYPASSVSASEASNQQVKRRGATFVMVTNFPLSFGGPFCLIIFLIVWSAAGGEAHLSTIWRVCFGIGCIWPLSVFYFRLRMTTSELYKKGAMKKKVPYLLVLKYYWPRLIGTCGAWFFYDFVTFPNGIFSGTIIANVTESTDIKRTIEWTLLLGIIALPGVFVGAYLCEKIGRKYTAMIGFAGYLVFGLVIGCAFEKISKITALFIVFYGLMNSFGNLGPGDMMGLVSSESYATGVRGTCYGLSAAVGKAGAAIGTEVFTPIQTNLGQKWTFIIAAIIGLCGIVIVYFFIPHLNDEDLGAEDRRFAAYLRSQGWDGQIGEDDSVIEQEIAVGDGHDTK</sequence>
<evidence type="ECO:0000256" key="1">
    <source>
        <dbReference type="ARBA" id="ARBA00004141"/>
    </source>
</evidence>
<keyword evidence="10" id="KW-1185">Reference proteome</keyword>
<protein>
    <submittedName>
        <fullName evidence="9">Git1p</fullName>
    </submittedName>
</protein>
<dbReference type="OrthoDB" id="2153661at2759"/>
<dbReference type="SUPFAM" id="SSF103473">
    <property type="entry name" value="MFS general substrate transporter"/>
    <property type="match status" value="1"/>
</dbReference>
<feature type="domain" description="Major facilitator superfamily (MFS) profile" evidence="8">
    <location>
        <begin position="1"/>
        <end position="389"/>
    </location>
</feature>
<dbReference type="GO" id="GO:0005886">
    <property type="term" value="C:plasma membrane"/>
    <property type="evidence" value="ECO:0007669"/>
    <property type="project" value="EnsemblFungi"/>
</dbReference>
<evidence type="ECO:0000256" key="3">
    <source>
        <dbReference type="ARBA" id="ARBA00022448"/>
    </source>
</evidence>
<feature type="transmembrane region" description="Helical" evidence="7">
    <location>
        <begin position="365"/>
        <end position="385"/>
    </location>
</feature>
<name>A0A167FMN6_9ASCO</name>
<comment type="similarity">
    <text evidence="2">Belongs to the major facilitator superfamily. Sugar transporter (TC 2.A.1.1) family.</text>
</comment>
<dbReference type="KEGG" id="slb:AWJ20_3113"/>
<evidence type="ECO:0000256" key="2">
    <source>
        <dbReference type="ARBA" id="ARBA00010992"/>
    </source>
</evidence>
<dbReference type="Pfam" id="PF00083">
    <property type="entry name" value="Sugar_tr"/>
    <property type="match status" value="1"/>
</dbReference>
<dbReference type="GeneID" id="30035100"/>
<dbReference type="PANTHER" id="PTHR23508">
    <property type="entry name" value="CARBOXYLIC ACID TRANSPORTER PROTEIN HOMOLOG"/>
    <property type="match status" value="1"/>
</dbReference>
<dbReference type="GO" id="GO:0001406">
    <property type="term" value="F:glycerophosphodiester transmembrane transporter activity"/>
    <property type="evidence" value="ECO:0007669"/>
    <property type="project" value="EnsemblFungi"/>
</dbReference>
<keyword evidence="3" id="KW-0813">Transport</keyword>
<keyword evidence="6 7" id="KW-0472">Membrane</keyword>
<evidence type="ECO:0000256" key="5">
    <source>
        <dbReference type="ARBA" id="ARBA00022989"/>
    </source>
</evidence>
<dbReference type="InterPro" id="IPR005828">
    <property type="entry name" value="MFS_sugar_transport-like"/>
</dbReference>
<evidence type="ECO:0000259" key="8">
    <source>
        <dbReference type="PROSITE" id="PS50850"/>
    </source>
</evidence>
<reference evidence="9 10" key="1">
    <citation type="submission" date="2016-02" db="EMBL/GenBank/DDBJ databases">
        <title>Complete genome sequence and transcriptome regulation of the pentose utilising yeast Sugiyamaella lignohabitans.</title>
        <authorList>
            <person name="Bellasio M."/>
            <person name="Peymann A."/>
            <person name="Valli M."/>
            <person name="Sipitzky M."/>
            <person name="Graf A."/>
            <person name="Sauer M."/>
            <person name="Marx H."/>
            <person name="Mattanovich D."/>
        </authorList>
    </citation>
    <scope>NUCLEOTIDE SEQUENCE [LARGE SCALE GENOMIC DNA]</scope>
    <source>
        <strain evidence="9 10">CBS 10342</strain>
    </source>
</reference>
<feature type="transmembrane region" description="Helical" evidence="7">
    <location>
        <begin position="244"/>
        <end position="263"/>
    </location>
</feature>
<dbReference type="PANTHER" id="PTHR23508:SF10">
    <property type="entry name" value="CARBOXYLIC ACID TRANSPORTER PROTEIN HOMOLOG"/>
    <property type="match status" value="1"/>
</dbReference>
<dbReference type="GO" id="GO:0046943">
    <property type="term" value="F:carboxylic acid transmembrane transporter activity"/>
    <property type="evidence" value="ECO:0007669"/>
    <property type="project" value="TreeGrafter"/>
</dbReference>
<organism evidence="9 10">
    <name type="scientific">Sugiyamaella lignohabitans</name>
    <dbReference type="NCBI Taxonomy" id="796027"/>
    <lineage>
        <taxon>Eukaryota</taxon>
        <taxon>Fungi</taxon>
        <taxon>Dikarya</taxon>
        <taxon>Ascomycota</taxon>
        <taxon>Saccharomycotina</taxon>
        <taxon>Dipodascomycetes</taxon>
        <taxon>Dipodascales</taxon>
        <taxon>Trichomonascaceae</taxon>
        <taxon>Sugiyamaella</taxon>
    </lineage>
</organism>
<evidence type="ECO:0000256" key="6">
    <source>
        <dbReference type="ARBA" id="ARBA00023136"/>
    </source>
</evidence>
<keyword evidence="5 7" id="KW-1133">Transmembrane helix</keyword>
<dbReference type="GO" id="GO:0015169">
    <property type="term" value="F:glycerol-3-phosphate transmembrane transporter activity"/>
    <property type="evidence" value="ECO:0007669"/>
    <property type="project" value="EnsemblFungi"/>
</dbReference>
<feature type="transmembrane region" description="Helical" evidence="7">
    <location>
        <begin position="193"/>
        <end position="214"/>
    </location>
</feature>